<keyword evidence="1" id="KW-0067">ATP-binding</keyword>
<dbReference type="EMBL" id="PDEP01000009">
    <property type="protein sequence ID" value="PEN06272.1"/>
    <property type="molecule type" value="Genomic_DNA"/>
</dbReference>
<feature type="binding site" evidence="1">
    <location>
        <begin position="25"/>
        <end position="32"/>
    </location>
    <ligand>
        <name>ATP</name>
        <dbReference type="ChEBI" id="CHEBI:30616"/>
    </ligand>
</feature>
<dbReference type="GO" id="GO:0016301">
    <property type="term" value="F:kinase activity"/>
    <property type="evidence" value="ECO:0007669"/>
    <property type="project" value="UniProtKB-KW"/>
</dbReference>
<comment type="pathway">
    <text evidence="1">Amino-sugar metabolism; 1,6-anhydro-N-acetylmuramate degradation.</text>
</comment>
<dbReference type="PANTHER" id="PTHR30605:SF0">
    <property type="entry name" value="ANHYDRO-N-ACETYLMURAMIC ACID KINASE"/>
    <property type="match status" value="1"/>
</dbReference>
<comment type="function">
    <text evidence="1">Catalyzes the specific phosphorylation of 1,6-anhydro-N-acetylmuramic acid (anhMurNAc) with the simultaneous cleavage of the 1,6-anhydro ring, generating MurNAc-6-P. Is required for the utilization of anhMurNAc either imported from the medium or derived from its own cell wall murein, and thus plays a role in cell wall recycling.</text>
</comment>
<comment type="catalytic activity">
    <reaction evidence="1">
        <text>1,6-anhydro-N-acetyl-beta-muramate + ATP + H2O = N-acetyl-D-muramate 6-phosphate + ADP + H(+)</text>
        <dbReference type="Rhea" id="RHEA:24952"/>
        <dbReference type="ChEBI" id="CHEBI:15377"/>
        <dbReference type="ChEBI" id="CHEBI:15378"/>
        <dbReference type="ChEBI" id="CHEBI:30616"/>
        <dbReference type="ChEBI" id="CHEBI:58690"/>
        <dbReference type="ChEBI" id="CHEBI:58722"/>
        <dbReference type="ChEBI" id="CHEBI:456216"/>
        <dbReference type="EC" id="2.7.1.170"/>
    </reaction>
</comment>
<evidence type="ECO:0000313" key="3">
    <source>
        <dbReference type="Proteomes" id="UP000221024"/>
    </source>
</evidence>
<dbReference type="EC" id="2.7.1.170" evidence="1"/>
<keyword evidence="1 2" id="KW-0418">Kinase</keyword>
<dbReference type="NCBIfam" id="NF007148">
    <property type="entry name" value="PRK09585.3-2"/>
    <property type="match status" value="1"/>
</dbReference>
<keyword evidence="3" id="KW-1185">Reference proteome</keyword>
<name>A0A2H3P5Z9_9BACT</name>
<dbReference type="SUPFAM" id="SSF53067">
    <property type="entry name" value="Actin-like ATPase domain"/>
    <property type="match status" value="1"/>
</dbReference>
<dbReference type="GO" id="GO:0006040">
    <property type="term" value="P:amino sugar metabolic process"/>
    <property type="evidence" value="ECO:0007669"/>
    <property type="project" value="InterPro"/>
</dbReference>
<dbReference type="HAMAP" id="MF_01270">
    <property type="entry name" value="AnhMurNAc_kinase"/>
    <property type="match status" value="1"/>
</dbReference>
<comment type="pathway">
    <text evidence="1">Cell wall biogenesis; peptidoglycan recycling.</text>
</comment>
<dbReference type="Gene3D" id="3.30.420.40">
    <property type="match status" value="2"/>
</dbReference>
<dbReference type="Proteomes" id="UP000221024">
    <property type="component" value="Unassembled WGS sequence"/>
</dbReference>
<accession>A0A2H3P5Z9</accession>
<gene>
    <name evidence="1" type="primary">anmK</name>
    <name evidence="2" type="ORF">CRI93_10645</name>
</gene>
<dbReference type="InterPro" id="IPR005338">
    <property type="entry name" value="Anhydro_N_Ac-Mur_kinase"/>
</dbReference>
<dbReference type="Pfam" id="PF03702">
    <property type="entry name" value="AnmK"/>
    <property type="match status" value="1"/>
</dbReference>
<reference evidence="2 3" key="1">
    <citation type="submission" date="2017-10" db="EMBL/GenBank/DDBJ databases">
        <title>Draft genome of Longimonas halophila.</title>
        <authorList>
            <person name="Goh K.M."/>
            <person name="Shamsir M.S."/>
            <person name="Lim S.W."/>
        </authorList>
    </citation>
    <scope>NUCLEOTIDE SEQUENCE [LARGE SCALE GENOMIC DNA]</scope>
    <source>
        <strain evidence="2 3">KCTC 42399</strain>
    </source>
</reference>
<dbReference type="UniPathway" id="UPA00343"/>
<dbReference type="RefSeq" id="WP_098062620.1">
    <property type="nucleotide sequence ID" value="NZ_PDEP01000009.1"/>
</dbReference>
<sequence>MDTFLASAFPSTLSERRRVVGLMSGTSFDGVDAVLVELSGSQGTLQIDAQAALHTPYSADLHRMLHDLSRSDKAPLDHLAALHGHLADCYAEAVTALMEQADRPLSRIDLVGVHGQTIVHVPTPLAEGPPGRGTLQVGAPGALAAALNCPVVGDFRPADMALHGQGAPIMPYFDCVVLGDAQETRLMLNLGGIANVTVVPAGASRADVRAFDTGPANMVLDALTELLFDEPYDAAGAYAEAGTPHADVVATLIREDFFQQPPPRSTGRRQFGADYAQRVWAQVRTQDGSRHDALATAVLLTASSVYQAYAQFIRPDAPADRVLVSGGGVHNSTLMQALRNAFAPIPVASTSDVGIDPDMKEAIGMAVLAHEWTHGTATALPSVTGATRAARLGGLHLPPAS</sequence>
<dbReference type="AlphaFoldDB" id="A0A2H3P5Z9"/>
<organism evidence="2 3">
    <name type="scientific">Longimonas halophila</name>
    <dbReference type="NCBI Taxonomy" id="1469170"/>
    <lineage>
        <taxon>Bacteria</taxon>
        <taxon>Pseudomonadati</taxon>
        <taxon>Rhodothermota</taxon>
        <taxon>Rhodothermia</taxon>
        <taxon>Rhodothermales</taxon>
        <taxon>Salisaetaceae</taxon>
        <taxon>Longimonas</taxon>
    </lineage>
</organism>
<keyword evidence="1" id="KW-0808">Transferase</keyword>
<proteinExistence type="inferred from homology"/>
<dbReference type="GO" id="GO:0097175">
    <property type="term" value="P:1,6-anhydro-N-acetyl-beta-muramic acid catabolic process"/>
    <property type="evidence" value="ECO:0007669"/>
    <property type="project" value="UniProtKB-UniRule"/>
</dbReference>
<evidence type="ECO:0000256" key="1">
    <source>
        <dbReference type="HAMAP-Rule" id="MF_01270"/>
    </source>
</evidence>
<evidence type="ECO:0000313" key="2">
    <source>
        <dbReference type="EMBL" id="PEN06272.1"/>
    </source>
</evidence>
<dbReference type="GO" id="GO:0016773">
    <property type="term" value="F:phosphotransferase activity, alcohol group as acceptor"/>
    <property type="evidence" value="ECO:0007669"/>
    <property type="project" value="UniProtKB-UniRule"/>
</dbReference>
<protein>
    <recommendedName>
        <fullName evidence="1">Anhydro-N-acetylmuramic acid kinase</fullName>
        <ecNumber evidence="1">2.7.1.170</ecNumber>
    </recommendedName>
    <alternativeName>
        <fullName evidence="1">AnhMurNAc kinase</fullName>
    </alternativeName>
</protein>
<dbReference type="GO" id="GO:0005524">
    <property type="term" value="F:ATP binding"/>
    <property type="evidence" value="ECO:0007669"/>
    <property type="project" value="UniProtKB-UniRule"/>
</dbReference>
<dbReference type="PANTHER" id="PTHR30605">
    <property type="entry name" value="ANHYDRO-N-ACETYLMURAMIC ACID KINASE"/>
    <property type="match status" value="1"/>
</dbReference>
<dbReference type="UniPathway" id="UPA00544"/>
<dbReference type="InterPro" id="IPR043129">
    <property type="entry name" value="ATPase_NBD"/>
</dbReference>
<comment type="similarity">
    <text evidence="1">Belongs to the anhydro-N-acetylmuramic acid kinase family.</text>
</comment>
<comment type="caution">
    <text evidence="2">The sequence shown here is derived from an EMBL/GenBank/DDBJ whole genome shotgun (WGS) entry which is preliminary data.</text>
</comment>
<dbReference type="GO" id="GO:0009254">
    <property type="term" value="P:peptidoglycan turnover"/>
    <property type="evidence" value="ECO:0007669"/>
    <property type="project" value="UniProtKB-UniRule"/>
</dbReference>
<keyword evidence="1" id="KW-0547">Nucleotide-binding</keyword>
<dbReference type="OrthoDB" id="9763949at2"/>
<keyword evidence="1" id="KW-0119">Carbohydrate metabolism</keyword>